<gene>
    <name evidence="2" type="ORF">CXB51_017614</name>
</gene>
<accession>A0A8J6CZS9</accession>
<dbReference type="EMBL" id="JAHUZN010000007">
    <property type="protein sequence ID" value="KAG8489606.1"/>
    <property type="molecule type" value="Genomic_DNA"/>
</dbReference>
<comment type="caution">
    <text evidence="2">The sequence shown here is derived from an EMBL/GenBank/DDBJ whole genome shotgun (WGS) entry which is preliminary data.</text>
</comment>
<protein>
    <submittedName>
        <fullName evidence="2">Uncharacterized protein</fullName>
    </submittedName>
</protein>
<evidence type="ECO:0000313" key="2">
    <source>
        <dbReference type="EMBL" id="KAG8489606.1"/>
    </source>
</evidence>
<reference evidence="2 3" key="1">
    <citation type="journal article" date="2021" name="bioRxiv">
        <title>The Gossypium anomalum genome as a resource for cotton improvement and evolutionary analysis of hybrid incompatibility.</title>
        <authorList>
            <person name="Grover C.E."/>
            <person name="Yuan D."/>
            <person name="Arick M.A."/>
            <person name="Miller E.R."/>
            <person name="Hu G."/>
            <person name="Peterson D.G."/>
            <person name="Wendel J.F."/>
            <person name="Udall J.A."/>
        </authorList>
    </citation>
    <scope>NUCLEOTIDE SEQUENCE [LARGE SCALE GENOMIC DNA]</scope>
    <source>
        <strain evidence="2">JFW-Udall</strain>
        <tissue evidence="2">Leaf</tissue>
    </source>
</reference>
<organism evidence="2 3">
    <name type="scientific">Gossypium anomalum</name>
    <dbReference type="NCBI Taxonomy" id="47600"/>
    <lineage>
        <taxon>Eukaryota</taxon>
        <taxon>Viridiplantae</taxon>
        <taxon>Streptophyta</taxon>
        <taxon>Embryophyta</taxon>
        <taxon>Tracheophyta</taxon>
        <taxon>Spermatophyta</taxon>
        <taxon>Magnoliopsida</taxon>
        <taxon>eudicotyledons</taxon>
        <taxon>Gunneridae</taxon>
        <taxon>Pentapetalae</taxon>
        <taxon>rosids</taxon>
        <taxon>malvids</taxon>
        <taxon>Malvales</taxon>
        <taxon>Malvaceae</taxon>
        <taxon>Malvoideae</taxon>
        <taxon>Gossypium</taxon>
    </lineage>
</organism>
<dbReference type="Proteomes" id="UP000701853">
    <property type="component" value="Chromosome 7"/>
</dbReference>
<name>A0A8J6CZS9_9ROSI</name>
<feature type="compositionally biased region" description="Acidic residues" evidence="1">
    <location>
        <begin position="14"/>
        <end position="26"/>
    </location>
</feature>
<keyword evidence="3" id="KW-1185">Reference proteome</keyword>
<proteinExistence type="predicted"/>
<dbReference type="OrthoDB" id="1649103at2759"/>
<dbReference type="AlphaFoldDB" id="A0A8J6CZS9"/>
<sequence>MEAKKDVPVPVIELESEESSTEEAEVESPRSVVVEMKKKVERVHSQVLRIREEESHLGEDLVGRNKENENDVVVVVRGGFHEKRRRAVNVVLACSPLSGKNNVKRLAVKLLKSITSINQSRFGFFFELYFNFFFLLDLFGC</sequence>
<evidence type="ECO:0000256" key="1">
    <source>
        <dbReference type="SAM" id="MobiDB-lite"/>
    </source>
</evidence>
<feature type="region of interest" description="Disordered" evidence="1">
    <location>
        <begin position="1"/>
        <end position="28"/>
    </location>
</feature>
<evidence type="ECO:0000313" key="3">
    <source>
        <dbReference type="Proteomes" id="UP000701853"/>
    </source>
</evidence>